<evidence type="ECO:0000313" key="1">
    <source>
        <dbReference type="EMBL" id="MBT2988101.1"/>
    </source>
</evidence>
<sequence length="83" mass="9488">MDNNKQYEIDPRIIEQADRCKTCHLCLNDPEYQLCKIDFVAGDGAILLMFNDQCTECSYKVSFGSGAVCGCPIRREIMVKYRV</sequence>
<reference evidence="1 2" key="1">
    <citation type="submission" date="2021-05" db="EMBL/GenBank/DDBJ databases">
        <title>Genetic and Functional Diversity in Clade A Lucinid endosymbionts from the Bahamas.</title>
        <authorList>
            <person name="Giani N.M."/>
            <person name="Engel A.S."/>
            <person name="Campbell B.J."/>
        </authorList>
    </citation>
    <scope>NUCLEOTIDE SEQUENCE [LARGE SCALE GENOMIC DNA]</scope>
    <source>
        <strain evidence="1">LUC16012Gg_MoonRockCtena</strain>
    </source>
</reference>
<name>A0A944M5Z6_9GAMM</name>
<dbReference type="AlphaFoldDB" id="A0A944M5Z6"/>
<evidence type="ECO:0000313" key="2">
    <source>
        <dbReference type="Proteomes" id="UP000770889"/>
    </source>
</evidence>
<dbReference type="Proteomes" id="UP000770889">
    <property type="component" value="Unassembled WGS sequence"/>
</dbReference>
<organism evidence="1 2">
    <name type="scientific">Candidatus Thiodiazotropha taylori</name>
    <dbReference type="NCBI Taxonomy" id="2792791"/>
    <lineage>
        <taxon>Bacteria</taxon>
        <taxon>Pseudomonadati</taxon>
        <taxon>Pseudomonadota</taxon>
        <taxon>Gammaproteobacteria</taxon>
        <taxon>Chromatiales</taxon>
        <taxon>Sedimenticolaceae</taxon>
        <taxon>Candidatus Thiodiazotropha</taxon>
    </lineage>
</organism>
<comment type="caution">
    <text evidence="1">The sequence shown here is derived from an EMBL/GenBank/DDBJ whole genome shotgun (WGS) entry which is preliminary data.</text>
</comment>
<protein>
    <submittedName>
        <fullName evidence="1">Uncharacterized protein</fullName>
    </submittedName>
</protein>
<proteinExistence type="predicted"/>
<dbReference type="EMBL" id="JAHHGM010000003">
    <property type="protein sequence ID" value="MBT2988101.1"/>
    <property type="molecule type" value="Genomic_DNA"/>
</dbReference>
<gene>
    <name evidence="1" type="ORF">KME65_03975</name>
</gene>
<accession>A0A944M5Z6</accession>